<evidence type="ECO:0000313" key="4">
    <source>
        <dbReference type="EMBL" id="TKI69148.1"/>
    </source>
</evidence>
<comment type="caution">
    <text evidence="4">The sequence shown here is derived from an EMBL/GenBank/DDBJ whole genome shotgun (WGS) entry which is preliminary data.</text>
</comment>
<gene>
    <name evidence="4" type="primary">abc-f</name>
    <name evidence="4" type="ORF">FC756_09240</name>
</gene>
<dbReference type="InterPro" id="IPR051309">
    <property type="entry name" value="ABCF_ATPase"/>
</dbReference>
<dbReference type="GO" id="GO:0005524">
    <property type="term" value="F:ATP binding"/>
    <property type="evidence" value="ECO:0007669"/>
    <property type="project" value="UniProtKB-KW"/>
</dbReference>
<protein>
    <submittedName>
        <fullName evidence="4">ABC-F type ribosomal protection protein</fullName>
    </submittedName>
</protein>
<feature type="domain" description="ABC transporter" evidence="3">
    <location>
        <begin position="299"/>
        <end position="486"/>
    </location>
</feature>
<evidence type="ECO:0000313" key="5">
    <source>
        <dbReference type="Proteomes" id="UP000308744"/>
    </source>
</evidence>
<accession>A0A4U2Z4Q0</accession>
<keyword evidence="1" id="KW-0547">Nucleotide-binding</keyword>
<dbReference type="AlphaFoldDB" id="A0A4U2Z4Q0"/>
<keyword evidence="5" id="KW-1185">Reference proteome</keyword>
<organism evidence="4 5">
    <name type="scientific">Lysinibacillus mangiferihumi</name>
    <dbReference type="NCBI Taxonomy" id="1130819"/>
    <lineage>
        <taxon>Bacteria</taxon>
        <taxon>Bacillati</taxon>
        <taxon>Bacillota</taxon>
        <taxon>Bacilli</taxon>
        <taxon>Bacillales</taxon>
        <taxon>Bacillaceae</taxon>
        <taxon>Lysinibacillus</taxon>
    </lineage>
</organism>
<dbReference type="EMBL" id="SZPU01000032">
    <property type="protein sequence ID" value="TKI69148.1"/>
    <property type="molecule type" value="Genomic_DNA"/>
</dbReference>
<dbReference type="PANTHER" id="PTHR42855:SF2">
    <property type="entry name" value="DRUG RESISTANCE ABC TRANSPORTER,ATP-BINDING PROTEIN"/>
    <property type="match status" value="1"/>
</dbReference>
<dbReference type="PROSITE" id="PS00211">
    <property type="entry name" value="ABC_TRANSPORTER_1"/>
    <property type="match status" value="2"/>
</dbReference>
<dbReference type="InterPro" id="IPR027417">
    <property type="entry name" value="P-loop_NTPase"/>
</dbReference>
<dbReference type="GO" id="GO:0016887">
    <property type="term" value="F:ATP hydrolysis activity"/>
    <property type="evidence" value="ECO:0007669"/>
    <property type="project" value="InterPro"/>
</dbReference>
<dbReference type="NCBIfam" id="NF000355">
    <property type="entry name" value="ribo_prot_ABC_F"/>
    <property type="match status" value="1"/>
</dbReference>
<evidence type="ECO:0000256" key="2">
    <source>
        <dbReference type="ARBA" id="ARBA00022840"/>
    </source>
</evidence>
<proteinExistence type="predicted"/>
<name>A0A4U2Z4Q0_9BACI</name>
<dbReference type="SUPFAM" id="SSF52540">
    <property type="entry name" value="P-loop containing nucleoside triphosphate hydrolases"/>
    <property type="match status" value="2"/>
</dbReference>
<reference evidence="4 5" key="1">
    <citation type="submission" date="2019-04" db="EMBL/GenBank/DDBJ databases">
        <title>Lysinibacillus genome sequencing.</title>
        <authorList>
            <person name="Dunlap C."/>
        </authorList>
    </citation>
    <scope>NUCLEOTIDE SEQUENCE [LARGE SCALE GENOMIC DNA]</scope>
    <source>
        <strain evidence="4 5">CCTCC AB 2010389</strain>
    </source>
</reference>
<keyword evidence="2" id="KW-0067">ATP-binding</keyword>
<dbReference type="InterPro" id="IPR017871">
    <property type="entry name" value="ABC_transporter-like_CS"/>
</dbReference>
<dbReference type="InterPro" id="IPR003439">
    <property type="entry name" value="ABC_transporter-like_ATP-bd"/>
</dbReference>
<dbReference type="Proteomes" id="UP000308744">
    <property type="component" value="Unassembled WGS sequence"/>
</dbReference>
<dbReference type="CDD" id="cd03221">
    <property type="entry name" value="ABCF_EF-3"/>
    <property type="match status" value="1"/>
</dbReference>
<dbReference type="Pfam" id="PF00005">
    <property type="entry name" value="ABC_tran"/>
    <property type="match status" value="2"/>
</dbReference>
<feature type="domain" description="ABC transporter" evidence="3">
    <location>
        <begin position="3"/>
        <end position="211"/>
    </location>
</feature>
<dbReference type="InterPro" id="IPR003593">
    <property type="entry name" value="AAA+_ATPase"/>
</dbReference>
<evidence type="ECO:0000256" key="1">
    <source>
        <dbReference type="ARBA" id="ARBA00022741"/>
    </source>
</evidence>
<dbReference type="PROSITE" id="PS50893">
    <property type="entry name" value="ABC_TRANSPORTER_2"/>
    <property type="match status" value="2"/>
</dbReference>
<sequence>MKIEIKNLNFSFDTLDQPIFRHTNLNIDTTWRLGLIGRNGRGKTTFLNLLMQKYPYEGDIICDIDFVYFPQTILNKKNLTYYAIEEIMDLELWKLERECQLLSLDKEILWQPFEQLSGGEQTKILLAAIFCEESKYPLLDEPTNHLDINSRKIVSEYLKRKKGYIVVSHDRHFIDEVVDHIIVIEKNQLNTFKGNFSTYEKQKQLQDQYEIEQNNQIKVEIERLKKTSKEKANWALKRERNSGNDAFENARAARMMKKSKVIEKRMLSKIEEKTKLLKNIESVDSLTINCLFNHRDPVLRAKNFSLAFNDRLLFKPITCEIYQGEQVALVGPNGSGKTTLLNYIINSNFYGTINGELTIPQGITKSIIRQHYNDNEGILKDFATAHHLDYTLLLQNLRILGVERDVFRIPIEKMSYGQMKKVEFSKSLGTPAEFFIWDEPLNYLDIFNQKQIKSMIEQFKPTLLFVEHDQSFIANIASKIIEINPY</sequence>
<dbReference type="PANTHER" id="PTHR42855">
    <property type="entry name" value="ABC TRANSPORTER ATP-BINDING SUBUNIT"/>
    <property type="match status" value="1"/>
</dbReference>
<evidence type="ECO:0000259" key="3">
    <source>
        <dbReference type="PROSITE" id="PS50893"/>
    </source>
</evidence>
<dbReference type="Gene3D" id="3.40.50.300">
    <property type="entry name" value="P-loop containing nucleotide triphosphate hydrolases"/>
    <property type="match status" value="2"/>
</dbReference>
<dbReference type="SMART" id="SM00382">
    <property type="entry name" value="AAA"/>
    <property type="match status" value="2"/>
</dbReference>